<evidence type="ECO:0000256" key="2">
    <source>
        <dbReference type="ARBA" id="ARBA00023002"/>
    </source>
</evidence>
<dbReference type="InterPro" id="IPR036318">
    <property type="entry name" value="FAD-bd_PCMH-like_sf"/>
</dbReference>
<comment type="caution">
    <text evidence="4">The sequence shown here is derived from an EMBL/GenBank/DDBJ whole genome shotgun (WGS) entry which is preliminary data.</text>
</comment>
<dbReference type="AlphaFoldDB" id="A0A9P6M9W4"/>
<dbReference type="PANTHER" id="PTHR13878:SF91">
    <property type="entry name" value="FAD BINDING DOMAIN PROTEIN (AFU_ORTHOLOGUE AFUA_6G12070)-RELATED"/>
    <property type="match status" value="1"/>
</dbReference>
<dbReference type="GO" id="GO:0016491">
    <property type="term" value="F:oxidoreductase activity"/>
    <property type="evidence" value="ECO:0007669"/>
    <property type="project" value="UniProtKB-KW"/>
</dbReference>
<sequence>MNFEDVQHAVRFAAKNNIRLVVKNTGHDYLGRSIGASSLNLWVYFMKNIDFNDNFIPDGATDGTTGQTAIILGSGVLWKDAYKAAHEHNVIVVGGAEGTVGTSGGYCQAGGHSPLSPRNGLCVDNVLQYKVVTADGELKIANAFQNKDLFWALRGGGGATFGVIVEAIYKTHPPVKNIDYAIYHLAFNTTETRQQVINSFLSYQPEWSDAGWSGYAFIQNTFMSIFYFQPDADLSAANVSFTPFLRSLESIGNIRINGTIRNALSWWESFVACLPPPNTPNAGSPTALGSRLIPRRNFESPKVSNS</sequence>
<gene>
    <name evidence="4" type="ORF">BGZ65_001581</name>
</gene>
<protein>
    <recommendedName>
        <fullName evidence="3">FAD-binding PCMH-type domain-containing protein</fullName>
    </recommendedName>
</protein>
<evidence type="ECO:0000259" key="3">
    <source>
        <dbReference type="PROSITE" id="PS51387"/>
    </source>
</evidence>
<reference evidence="4" key="1">
    <citation type="journal article" date="2020" name="Fungal Divers.">
        <title>Resolving the Mortierellaceae phylogeny through synthesis of multi-gene phylogenetics and phylogenomics.</title>
        <authorList>
            <person name="Vandepol N."/>
            <person name="Liber J."/>
            <person name="Desiro A."/>
            <person name="Na H."/>
            <person name="Kennedy M."/>
            <person name="Barry K."/>
            <person name="Grigoriev I.V."/>
            <person name="Miller A.N."/>
            <person name="O'Donnell K."/>
            <person name="Stajich J.E."/>
            <person name="Bonito G."/>
        </authorList>
    </citation>
    <scope>NUCLEOTIDE SEQUENCE</scope>
    <source>
        <strain evidence="4">MES-2147</strain>
    </source>
</reference>
<dbReference type="InterPro" id="IPR016169">
    <property type="entry name" value="FAD-bd_PCMH_sub2"/>
</dbReference>
<dbReference type="InterPro" id="IPR050432">
    <property type="entry name" value="FAD-linked_Oxidoreductases_BP"/>
</dbReference>
<dbReference type="EMBL" id="JAAAHW010003458">
    <property type="protein sequence ID" value="KAF9983651.1"/>
    <property type="molecule type" value="Genomic_DNA"/>
</dbReference>
<dbReference type="Gene3D" id="3.30.465.10">
    <property type="match status" value="1"/>
</dbReference>
<dbReference type="PANTHER" id="PTHR13878">
    <property type="entry name" value="GULONOLACTONE OXIDASE"/>
    <property type="match status" value="1"/>
</dbReference>
<proteinExistence type="inferred from homology"/>
<organism evidence="4 5">
    <name type="scientific">Modicella reniformis</name>
    <dbReference type="NCBI Taxonomy" id="1440133"/>
    <lineage>
        <taxon>Eukaryota</taxon>
        <taxon>Fungi</taxon>
        <taxon>Fungi incertae sedis</taxon>
        <taxon>Mucoromycota</taxon>
        <taxon>Mortierellomycotina</taxon>
        <taxon>Mortierellomycetes</taxon>
        <taxon>Mortierellales</taxon>
        <taxon>Mortierellaceae</taxon>
        <taxon>Modicella</taxon>
    </lineage>
</organism>
<dbReference type="OrthoDB" id="9983560at2759"/>
<dbReference type="PROSITE" id="PS51387">
    <property type="entry name" value="FAD_PCMH"/>
    <property type="match status" value="1"/>
</dbReference>
<dbReference type="InterPro" id="IPR006094">
    <property type="entry name" value="Oxid_FAD_bind_N"/>
</dbReference>
<evidence type="ECO:0000313" key="4">
    <source>
        <dbReference type="EMBL" id="KAF9983651.1"/>
    </source>
</evidence>
<evidence type="ECO:0000256" key="1">
    <source>
        <dbReference type="ARBA" id="ARBA00005466"/>
    </source>
</evidence>
<name>A0A9P6M9W4_9FUNG</name>
<dbReference type="GO" id="GO:0071949">
    <property type="term" value="F:FAD binding"/>
    <property type="evidence" value="ECO:0007669"/>
    <property type="project" value="InterPro"/>
</dbReference>
<comment type="similarity">
    <text evidence="1">Belongs to the oxygen-dependent FAD-linked oxidoreductase family.</text>
</comment>
<dbReference type="Proteomes" id="UP000749646">
    <property type="component" value="Unassembled WGS sequence"/>
</dbReference>
<dbReference type="SUPFAM" id="SSF56176">
    <property type="entry name" value="FAD-binding/transporter-associated domain-like"/>
    <property type="match status" value="1"/>
</dbReference>
<dbReference type="Pfam" id="PF01565">
    <property type="entry name" value="FAD_binding_4"/>
    <property type="match status" value="1"/>
</dbReference>
<keyword evidence="2" id="KW-0560">Oxidoreductase</keyword>
<feature type="domain" description="FAD-binding PCMH-type" evidence="3">
    <location>
        <begin position="1"/>
        <end position="174"/>
    </location>
</feature>
<evidence type="ECO:0000313" key="5">
    <source>
        <dbReference type="Proteomes" id="UP000749646"/>
    </source>
</evidence>
<keyword evidence="5" id="KW-1185">Reference proteome</keyword>
<accession>A0A9P6M9W4</accession>
<dbReference type="InterPro" id="IPR016166">
    <property type="entry name" value="FAD-bd_PCMH"/>
</dbReference>